<dbReference type="AlphaFoldDB" id="A8AET7"/>
<reference evidence="7 8" key="1">
    <citation type="submission" date="2007-08" db="EMBL/GenBank/DDBJ databases">
        <authorList>
            <consortium name="The Citrobacter koseri Genome Sequencing Project"/>
            <person name="McClelland M."/>
            <person name="Sanderson E.K."/>
            <person name="Porwollik S."/>
            <person name="Spieth J."/>
            <person name="Clifton W.S."/>
            <person name="Latreille P."/>
            <person name="Courtney L."/>
            <person name="Wang C."/>
            <person name="Pepin K."/>
            <person name="Bhonagiri V."/>
            <person name="Nash W."/>
            <person name="Johnson M."/>
            <person name="Thiruvilangam P."/>
            <person name="Wilson R."/>
        </authorList>
    </citation>
    <scope>NUCLEOTIDE SEQUENCE [LARGE SCALE GENOMIC DNA]</scope>
    <source>
        <strain evidence="8">ATCC BAA-895 / CDC 4225-83 / SGSC4696</strain>
    </source>
</reference>
<feature type="domain" description="ABC transporter" evidence="6">
    <location>
        <begin position="23"/>
        <end position="255"/>
    </location>
</feature>
<sequence length="277" mass="29988">MVRSWKRLSIVQFVASSDNPASALSVNIASLQRPGGGELLCAIRFEVEEGKCLAVIGPNGSGKTSLLRAISQELPLQKGDIQLLGQSVSALSRQQRAKQIAVLAQNDTPDLRLALEDYVALGRIPHARDAPRDRHDAIVTKAIKETGLLALRKRSLSALSGGERQRAALARVLAQMPSLVLLDEPTNHLDPSGRVELLSLVKNKGITVVAVLHDLSLIESFADRVLLLSQGRMVLCDTPERVLVSENLYPVFGLTCFTVPHPDTGKALRIFEVPGYA</sequence>
<organism evidence="7 8">
    <name type="scientific">Citrobacter koseri (strain ATCC BAA-895 / CDC 4225-83 / SGSC4696)</name>
    <dbReference type="NCBI Taxonomy" id="290338"/>
    <lineage>
        <taxon>Bacteria</taxon>
        <taxon>Pseudomonadati</taxon>
        <taxon>Pseudomonadota</taxon>
        <taxon>Gammaproteobacteria</taxon>
        <taxon>Enterobacterales</taxon>
        <taxon>Enterobacteriaceae</taxon>
        <taxon>Citrobacter</taxon>
    </lineage>
</organism>
<name>A8AET7_CITK8</name>
<dbReference type="Gene3D" id="3.40.50.300">
    <property type="entry name" value="P-loop containing nucleotide triphosphate hydrolases"/>
    <property type="match status" value="1"/>
</dbReference>
<dbReference type="CDD" id="cd03214">
    <property type="entry name" value="ABC_Iron-Siderophores_B12_Hemin"/>
    <property type="match status" value="1"/>
</dbReference>
<keyword evidence="4" id="KW-1278">Translocase</keyword>
<dbReference type="OrthoDB" id="5292475at2"/>
<evidence type="ECO:0000313" key="8">
    <source>
        <dbReference type="Proteomes" id="UP000008148"/>
    </source>
</evidence>
<keyword evidence="3" id="KW-0067">ATP-binding</keyword>
<dbReference type="RefSeq" id="WP_012131821.1">
    <property type="nucleotide sequence ID" value="NC_009792.1"/>
</dbReference>
<keyword evidence="1" id="KW-0813">Transport</keyword>
<dbReference type="PANTHER" id="PTHR42794">
    <property type="entry name" value="HEMIN IMPORT ATP-BINDING PROTEIN HMUV"/>
    <property type="match status" value="1"/>
</dbReference>
<proteinExistence type="predicted"/>
<dbReference type="GeneID" id="45135044"/>
<dbReference type="KEGG" id="cko:CKO_00850"/>
<dbReference type="EMBL" id="CP000822">
    <property type="protein sequence ID" value="ABV12000.1"/>
    <property type="molecule type" value="Genomic_DNA"/>
</dbReference>
<accession>A8AET7</accession>
<evidence type="ECO:0000256" key="4">
    <source>
        <dbReference type="ARBA" id="ARBA00022967"/>
    </source>
</evidence>
<evidence type="ECO:0000256" key="2">
    <source>
        <dbReference type="ARBA" id="ARBA00022741"/>
    </source>
</evidence>
<dbReference type="GO" id="GO:0005524">
    <property type="term" value="F:ATP binding"/>
    <property type="evidence" value="ECO:0007669"/>
    <property type="project" value="UniProtKB-KW"/>
</dbReference>
<dbReference type="HOGENOM" id="CLU_000604_1_11_6"/>
<dbReference type="InterPro" id="IPR027417">
    <property type="entry name" value="P-loop_NTPase"/>
</dbReference>
<dbReference type="InterPro" id="IPR003593">
    <property type="entry name" value="AAA+_ATPase"/>
</dbReference>
<evidence type="ECO:0000313" key="7">
    <source>
        <dbReference type="EMBL" id="ABV12000.1"/>
    </source>
</evidence>
<protein>
    <recommendedName>
        <fullName evidence="6">ABC transporter domain-containing protein</fullName>
    </recommendedName>
</protein>
<dbReference type="InterPro" id="IPR017871">
    <property type="entry name" value="ABC_transporter-like_CS"/>
</dbReference>
<dbReference type="Pfam" id="PF00005">
    <property type="entry name" value="ABC_tran"/>
    <property type="match status" value="1"/>
</dbReference>
<gene>
    <name evidence="7" type="ordered locus">CKO_00850</name>
</gene>
<dbReference type="PROSITE" id="PS50893">
    <property type="entry name" value="ABC_TRANSPORTER_2"/>
    <property type="match status" value="1"/>
</dbReference>
<evidence type="ECO:0000256" key="5">
    <source>
        <dbReference type="ARBA" id="ARBA00037066"/>
    </source>
</evidence>
<evidence type="ECO:0000259" key="6">
    <source>
        <dbReference type="PROSITE" id="PS50893"/>
    </source>
</evidence>
<dbReference type="SMART" id="SM00382">
    <property type="entry name" value="AAA"/>
    <property type="match status" value="1"/>
</dbReference>
<dbReference type="InterPro" id="IPR003439">
    <property type="entry name" value="ABC_transporter-like_ATP-bd"/>
</dbReference>
<dbReference type="GO" id="GO:0016887">
    <property type="term" value="F:ATP hydrolysis activity"/>
    <property type="evidence" value="ECO:0007669"/>
    <property type="project" value="InterPro"/>
</dbReference>
<evidence type="ECO:0000256" key="3">
    <source>
        <dbReference type="ARBA" id="ARBA00022840"/>
    </source>
</evidence>
<dbReference type="STRING" id="290338.CKO_00850"/>
<comment type="function">
    <text evidence="5">Part of the ABC transporter complex HmuTUV involved in hemin import. Responsible for energy coupling to the transport system.</text>
</comment>
<dbReference type="SUPFAM" id="SSF52540">
    <property type="entry name" value="P-loop containing nucleoside triphosphate hydrolases"/>
    <property type="match status" value="1"/>
</dbReference>
<keyword evidence="2" id="KW-0547">Nucleotide-binding</keyword>
<dbReference type="Proteomes" id="UP000008148">
    <property type="component" value="Chromosome"/>
</dbReference>
<dbReference type="PANTHER" id="PTHR42794:SF1">
    <property type="entry name" value="HEMIN IMPORT ATP-BINDING PROTEIN HMUV"/>
    <property type="match status" value="1"/>
</dbReference>
<evidence type="ECO:0000256" key="1">
    <source>
        <dbReference type="ARBA" id="ARBA00022448"/>
    </source>
</evidence>
<dbReference type="PROSITE" id="PS00211">
    <property type="entry name" value="ABC_TRANSPORTER_1"/>
    <property type="match status" value="1"/>
</dbReference>
<keyword evidence="8" id="KW-1185">Reference proteome</keyword>